<evidence type="ECO:0000256" key="3">
    <source>
        <dbReference type="ARBA" id="ARBA00022490"/>
    </source>
</evidence>
<comment type="caution">
    <text evidence="11">Lacks conserved residue(s) required for the propagation of feature annotation.</text>
</comment>
<evidence type="ECO:0000313" key="15">
    <source>
        <dbReference type="Proteomes" id="UP000427373"/>
    </source>
</evidence>
<dbReference type="PROSITE" id="PS50862">
    <property type="entry name" value="AA_TRNA_LIGASE_II"/>
    <property type="match status" value="1"/>
</dbReference>
<dbReference type="GO" id="GO:0004826">
    <property type="term" value="F:phenylalanine-tRNA ligase activity"/>
    <property type="evidence" value="ECO:0007669"/>
    <property type="project" value="UniProtKB-UniRule"/>
</dbReference>
<dbReference type="SUPFAM" id="SSF55681">
    <property type="entry name" value="Class II aaRS and biotin synthetases"/>
    <property type="match status" value="1"/>
</dbReference>
<feature type="binding site" evidence="11">
    <location>
        <position position="309"/>
    </location>
    <ligand>
        <name>L-phenylalanine</name>
        <dbReference type="ChEBI" id="CHEBI:58095"/>
    </ligand>
</feature>
<dbReference type="InterPro" id="IPR002831">
    <property type="entry name" value="Tscrpt_reg_TrmB_N"/>
</dbReference>
<evidence type="ECO:0000313" key="16">
    <source>
        <dbReference type="Proteomes" id="UP000582213"/>
    </source>
</evidence>
<dbReference type="InterPro" id="IPR036390">
    <property type="entry name" value="WH_DNA-bd_sf"/>
</dbReference>
<dbReference type="Gene3D" id="3.30.930.10">
    <property type="entry name" value="Bira Bifunctional Protein, Domain 2"/>
    <property type="match status" value="1"/>
</dbReference>
<dbReference type="Proteomes" id="UP000427373">
    <property type="component" value="Chromosome"/>
</dbReference>
<dbReference type="EMBL" id="JACHFY010000001">
    <property type="protein sequence ID" value="MBB5252418.1"/>
    <property type="molecule type" value="Genomic_DNA"/>
</dbReference>
<dbReference type="GO" id="GO:0000287">
    <property type="term" value="F:magnesium ion binding"/>
    <property type="evidence" value="ECO:0007669"/>
    <property type="project" value="UniProtKB-UniRule"/>
</dbReference>
<dbReference type="Pfam" id="PF01978">
    <property type="entry name" value="TrmB"/>
    <property type="match status" value="1"/>
</dbReference>
<evidence type="ECO:0000256" key="6">
    <source>
        <dbReference type="ARBA" id="ARBA00022741"/>
    </source>
</evidence>
<dbReference type="GO" id="GO:0005737">
    <property type="term" value="C:cytoplasm"/>
    <property type="evidence" value="ECO:0007669"/>
    <property type="project" value="UniProtKB-SubCell"/>
</dbReference>
<keyword evidence="3 11" id="KW-0963">Cytoplasm</keyword>
<dbReference type="GO" id="GO:0000049">
    <property type="term" value="F:tRNA binding"/>
    <property type="evidence" value="ECO:0007669"/>
    <property type="project" value="InterPro"/>
</dbReference>
<reference evidence="13 16" key="2">
    <citation type="submission" date="2020-08" db="EMBL/GenBank/DDBJ databases">
        <title>Genomic Encyclopedia of Type Strains, Phase IV (KMG-IV): sequencing the most valuable type-strain genomes for metagenomic binning, comparative biology and taxonomic classification.</title>
        <authorList>
            <person name="Goeker M."/>
        </authorList>
    </citation>
    <scope>NUCLEOTIDE SEQUENCE [LARGE SCALE GENOMIC DNA]</scope>
    <source>
        <strain evidence="13 16">DSM 12421</strain>
    </source>
</reference>
<keyword evidence="4 11" id="KW-0436">Ligase</keyword>
<comment type="subunit">
    <text evidence="11">Tetramer of two alpha and two beta subunits.</text>
</comment>
<feature type="binding site" evidence="11">
    <location>
        <position position="388"/>
    </location>
    <ligand>
        <name>L-phenylalanine</name>
        <dbReference type="ChEBI" id="CHEBI:58095"/>
    </ligand>
</feature>
<name>A0A650CHU6_SULOH</name>
<comment type="cofactor">
    <cofactor evidence="11">
        <name>Mg(2+)</name>
        <dbReference type="ChEBI" id="CHEBI:18420"/>
    </cofactor>
    <text evidence="11">Binds 2 magnesium ions per tetramer.</text>
</comment>
<comment type="similarity">
    <text evidence="2 11">Belongs to the class-II aminoacyl-tRNA synthetase family. Phe-tRNA synthetase alpha subunit type 2 subfamily.</text>
</comment>
<keyword evidence="8 11" id="KW-0460">Magnesium</keyword>
<gene>
    <name evidence="11" type="primary">pheS</name>
    <name evidence="14" type="ORF">D1869_07965</name>
    <name evidence="13" type="ORF">HNQ62_000136</name>
</gene>
<keyword evidence="7 11" id="KW-0067">ATP-binding</keyword>
<dbReference type="SUPFAM" id="SSF46785">
    <property type="entry name" value="Winged helix' DNA-binding domain"/>
    <property type="match status" value="1"/>
</dbReference>
<keyword evidence="10 11" id="KW-0030">Aminoacyl-tRNA synthetase</keyword>
<keyword evidence="15" id="KW-1185">Reference proteome</keyword>
<dbReference type="PANTHER" id="PTHR11538:SF40">
    <property type="entry name" value="PHENYLALANINE--TRNA LIGASE ALPHA SUBUNIT"/>
    <property type="match status" value="1"/>
</dbReference>
<dbReference type="Gene3D" id="1.10.10.10">
    <property type="entry name" value="Winged helix-like DNA-binding domain superfamily/Winged helix DNA-binding domain"/>
    <property type="match status" value="1"/>
</dbReference>
<evidence type="ECO:0000313" key="13">
    <source>
        <dbReference type="EMBL" id="MBB5252418.1"/>
    </source>
</evidence>
<dbReference type="InterPro" id="IPR022917">
    <property type="entry name" value="Phe_tRNA_ligase_alpha_bac/arc"/>
</dbReference>
<comment type="subcellular location">
    <subcellularLocation>
        <location evidence="1 11">Cytoplasm</location>
    </subcellularLocation>
</comment>
<dbReference type="HAMAP" id="MF_00282">
    <property type="entry name" value="Phe_tRNA_synth_alpha2"/>
    <property type="match status" value="1"/>
</dbReference>
<proteinExistence type="inferred from homology"/>
<evidence type="ECO:0000259" key="12">
    <source>
        <dbReference type="PROSITE" id="PS50862"/>
    </source>
</evidence>
<evidence type="ECO:0000256" key="4">
    <source>
        <dbReference type="ARBA" id="ARBA00022598"/>
    </source>
</evidence>
<comment type="catalytic activity">
    <reaction evidence="11">
        <text>tRNA(Phe) + L-phenylalanine + ATP = L-phenylalanyl-tRNA(Phe) + AMP + diphosphate + H(+)</text>
        <dbReference type="Rhea" id="RHEA:19413"/>
        <dbReference type="Rhea" id="RHEA-COMP:9668"/>
        <dbReference type="Rhea" id="RHEA-COMP:9699"/>
        <dbReference type="ChEBI" id="CHEBI:15378"/>
        <dbReference type="ChEBI" id="CHEBI:30616"/>
        <dbReference type="ChEBI" id="CHEBI:33019"/>
        <dbReference type="ChEBI" id="CHEBI:58095"/>
        <dbReference type="ChEBI" id="CHEBI:78442"/>
        <dbReference type="ChEBI" id="CHEBI:78531"/>
        <dbReference type="ChEBI" id="CHEBI:456215"/>
        <dbReference type="EC" id="6.1.1.20"/>
    </reaction>
</comment>
<dbReference type="EC" id="6.1.1.20" evidence="11"/>
<dbReference type="GO" id="GO:0006432">
    <property type="term" value="P:phenylalanyl-tRNA aminoacylation"/>
    <property type="evidence" value="ECO:0007669"/>
    <property type="project" value="UniProtKB-UniRule"/>
</dbReference>
<evidence type="ECO:0000313" key="14">
    <source>
        <dbReference type="EMBL" id="QGR17127.1"/>
    </source>
</evidence>
<dbReference type="PANTHER" id="PTHR11538">
    <property type="entry name" value="PHENYLALANYL-TRNA SYNTHETASE"/>
    <property type="match status" value="1"/>
</dbReference>
<evidence type="ECO:0000256" key="11">
    <source>
        <dbReference type="HAMAP-Rule" id="MF_00282"/>
    </source>
</evidence>
<feature type="domain" description="Aminoacyl-transfer RNA synthetases class-II family profile" evidence="12">
    <location>
        <begin position="223"/>
        <end position="452"/>
    </location>
</feature>
<dbReference type="Proteomes" id="UP000582213">
    <property type="component" value="Unassembled WGS sequence"/>
</dbReference>
<protein>
    <recommendedName>
        <fullName evidence="11">Phenylalanine--tRNA ligase alpha subunit</fullName>
        <ecNumber evidence="11">6.1.1.20</ecNumber>
    </recommendedName>
    <alternativeName>
        <fullName evidence="11">Phenylalanyl-tRNA synthetase alpha subunit</fullName>
        <shortName evidence="11">PheRS</shortName>
    </alternativeName>
</protein>
<evidence type="ECO:0000256" key="5">
    <source>
        <dbReference type="ARBA" id="ARBA00022723"/>
    </source>
</evidence>
<accession>A0A650CHU6</accession>
<dbReference type="InterPro" id="IPR036388">
    <property type="entry name" value="WH-like_DNA-bd_sf"/>
</dbReference>
<dbReference type="AlphaFoldDB" id="A0A650CHU6"/>
<dbReference type="Pfam" id="PF01409">
    <property type="entry name" value="tRNA-synt_2d"/>
    <property type="match status" value="1"/>
</dbReference>
<dbReference type="InterPro" id="IPR004529">
    <property type="entry name" value="Phe-tRNA-synth_IIc_asu"/>
</dbReference>
<keyword evidence="9 11" id="KW-0648">Protein biosynthesis</keyword>
<dbReference type="OrthoDB" id="372178at2157"/>
<sequence length="469" mass="54398">MLSESEIKILEYLSKKREASAEDISKQLNIPIESVFSISQLLKEKGYIEVEEKKVIKYELTDEGKRRLKEGFPEEKLVKLLDGKEKKIHELKDKLGRDFEISIGWAKRKGLVKIDGDTVIPLVKDYEAKEEKEALINPEKANKDILQQLLNRKLLIKKEEKILNIRLIREPLEIKPALIFLTPELLASGEWKKYALREYNVEAYPPFYPIGKKHFFKEFLERLRDLMRDLGFKEVYSDYVEIEFYNFDLLFQAQDHPAREIHDSFAISGKGKLTDEKLIERVKQIHERGWKYNWDVNISMRLMLRSQTTATTARVLASRPKPPIRVFTIGKVFRPDSIDATHLIEFHQLDGLVIEDNFTFRDLLGTLKEIFNGIGIKEIRFKPAYFPFTEPSVEVYGKIEGLGWVEMAGAGLLRPEILEAVEINSSAGAWGLGIDRLAMLLLGLKDIRLLYATDIEYLRNRKVEINADN</sequence>
<dbReference type="KEGG" id="soh:D1869_07965"/>
<evidence type="ECO:0000256" key="7">
    <source>
        <dbReference type="ARBA" id="ARBA00022840"/>
    </source>
</evidence>
<dbReference type="RefSeq" id="WP_156014631.1">
    <property type="nucleotide sequence ID" value="NZ_CP045484.1"/>
</dbReference>
<keyword evidence="6 11" id="KW-0547">Nucleotide-binding</keyword>
<evidence type="ECO:0000256" key="2">
    <source>
        <dbReference type="ARBA" id="ARBA00006703"/>
    </source>
</evidence>
<dbReference type="NCBIfam" id="TIGR00468">
    <property type="entry name" value="pheS"/>
    <property type="match status" value="1"/>
</dbReference>
<dbReference type="InterPro" id="IPR006195">
    <property type="entry name" value="aa-tRNA-synth_II"/>
</dbReference>
<evidence type="ECO:0000256" key="1">
    <source>
        <dbReference type="ARBA" id="ARBA00004496"/>
    </source>
</evidence>
<dbReference type="InterPro" id="IPR002319">
    <property type="entry name" value="Phenylalanyl-tRNA_Synthase"/>
</dbReference>
<evidence type="ECO:0000256" key="8">
    <source>
        <dbReference type="ARBA" id="ARBA00022842"/>
    </source>
</evidence>
<keyword evidence="5 11" id="KW-0479">Metal-binding</keyword>
<evidence type="ECO:0000256" key="9">
    <source>
        <dbReference type="ARBA" id="ARBA00022917"/>
    </source>
</evidence>
<dbReference type="CDD" id="cd00496">
    <property type="entry name" value="PheRS_alpha_core"/>
    <property type="match status" value="1"/>
</dbReference>
<evidence type="ECO:0000256" key="10">
    <source>
        <dbReference type="ARBA" id="ARBA00023146"/>
    </source>
</evidence>
<feature type="binding site" evidence="11">
    <location>
        <position position="390"/>
    </location>
    <ligand>
        <name>Mg(2+)</name>
        <dbReference type="ChEBI" id="CHEBI:18420"/>
        <note>ligand shared with heterodimeric partner</note>
    </ligand>
</feature>
<dbReference type="GO" id="GO:0005524">
    <property type="term" value="F:ATP binding"/>
    <property type="evidence" value="ECO:0007669"/>
    <property type="project" value="UniProtKB-UniRule"/>
</dbReference>
<dbReference type="EMBL" id="CP045484">
    <property type="protein sequence ID" value="QGR17127.1"/>
    <property type="molecule type" value="Genomic_DNA"/>
</dbReference>
<organism evidence="14 15">
    <name type="scientific">Sulfurisphaera ohwakuensis</name>
    <dbReference type="NCBI Taxonomy" id="69656"/>
    <lineage>
        <taxon>Archaea</taxon>
        <taxon>Thermoproteota</taxon>
        <taxon>Thermoprotei</taxon>
        <taxon>Sulfolobales</taxon>
        <taxon>Sulfolobaceae</taxon>
        <taxon>Sulfurisphaera</taxon>
    </lineage>
</organism>
<dbReference type="GeneID" id="42801174"/>
<reference evidence="14 15" key="1">
    <citation type="submission" date="2019-10" db="EMBL/GenBank/DDBJ databases">
        <title>Genome Sequences from Six Type Strain Members of the Archaeal Family Sulfolobaceae: Acidianus ambivalens, Acidianus infernus, Metallosphaera prunae, Stygiolobus azoricus, Sulfolobus metallicus, and Sulfurisphaera ohwakuensis.</title>
        <authorList>
            <person name="Counts J.A."/>
            <person name="Kelly R.M."/>
        </authorList>
    </citation>
    <scope>NUCLEOTIDE SEQUENCE [LARGE SCALE GENOMIC DNA]</scope>
    <source>
        <strain evidence="14 15">TA-1</strain>
    </source>
</reference>
<dbReference type="NCBIfam" id="NF003210">
    <property type="entry name" value="PRK04172.1"/>
    <property type="match status" value="1"/>
</dbReference>
<dbReference type="InterPro" id="IPR045864">
    <property type="entry name" value="aa-tRNA-synth_II/BPL/LPL"/>
</dbReference>
<feature type="binding site" evidence="11">
    <location>
        <begin position="348"/>
        <end position="350"/>
    </location>
    <ligand>
        <name>L-phenylalanine</name>
        <dbReference type="ChEBI" id="CHEBI:58095"/>
    </ligand>
</feature>